<sequence length="58" mass="6401">ILTSSVLPTSALKLTEGCDEKGLKFLTSICITCQCNRNTKFILFLATHLFRGKTPIRG</sequence>
<reference evidence="1 2" key="1">
    <citation type="submission" date="2014-04" db="EMBL/GenBank/DDBJ databases">
        <authorList>
            <consortium name="DOE Joint Genome Institute"/>
            <person name="Kuo A."/>
            <person name="Kohler A."/>
            <person name="Jargeat P."/>
            <person name="Nagy L.G."/>
            <person name="Floudas D."/>
            <person name="Copeland A."/>
            <person name="Barry K.W."/>
            <person name="Cichocki N."/>
            <person name="Veneault-Fourrey C."/>
            <person name="LaButti K."/>
            <person name="Lindquist E.A."/>
            <person name="Lipzen A."/>
            <person name="Lundell T."/>
            <person name="Morin E."/>
            <person name="Murat C."/>
            <person name="Sun H."/>
            <person name="Tunlid A."/>
            <person name="Henrissat B."/>
            <person name="Grigoriev I.V."/>
            <person name="Hibbett D.S."/>
            <person name="Martin F."/>
            <person name="Nordberg H.P."/>
            <person name="Cantor M.N."/>
            <person name="Hua S.X."/>
        </authorList>
    </citation>
    <scope>NUCLEOTIDE SEQUENCE [LARGE SCALE GENOMIC DNA]</scope>
    <source>
        <strain evidence="1 2">Ve08.2h10</strain>
    </source>
</reference>
<feature type="non-terminal residue" evidence="1">
    <location>
        <position position="1"/>
    </location>
</feature>
<dbReference type="EMBL" id="KN826466">
    <property type="protein sequence ID" value="KIK78812.1"/>
    <property type="molecule type" value="Genomic_DNA"/>
</dbReference>
<evidence type="ECO:0000313" key="1">
    <source>
        <dbReference type="EMBL" id="KIK78812.1"/>
    </source>
</evidence>
<feature type="non-terminal residue" evidence="1">
    <location>
        <position position="58"/>
    </location>
</feature>
<proteinExistence type="predicted"/>
<reference evidence="2" key="2">
    <citation type="submission" date="2015-01" db="EMBL/GenBank/DDBJ databases">
        <title>Evolutionary Origins and Diversification of the Mycorrhizal Mutualists.</title>
        <authorList>
            <consortium name="DOE Joint Genome Institute"/>
            <consortium name="Mycorrhizal Genomics Consortium"/>
            <person name="Kohler A."/>
            <person name="Kuo A."/>
            <person name="Nagy L.G."/>
            <person name="Floudas D."/>
            <person name="Copeland A."/>
            <person name="Barry K.W."/>
            <person name="Cichocki N."/>
            <person name="Veneault-Fourrey C."/>
            <person name="LaButti K."/>
            <person name="Lindquist E.A."/>
            <person name="Lipzen A."/>
            <person name="Lundell T."/>
            <person name="Morin E."/>
            <person name="Murat C."/>
            <person name="Riley R."/>
            <person name="Ohm R."/>
            <person name="Sun H."/>
            <person name="Tunlid A."/>
            <person name="Henrissat B."/>
            <person name="Grigoriev I.V."/>
            <person name="Hibbett D.S."/>
            <person name="Martin F."/>
        </authorList>
    </citation>
    <scope>NUCLEOTIDE SEQUENCE [LARGE SCALE GENOMIC DNA]</scope>
    <source>
        <strain evidence="2">Ve08.2h10</strain>
    </source>
</reference>
<dbReference type="AlphaFoldDB" id="A0A0D0C6X9"/>
<dbReference type="InParanoid" id="A0A0D0C6X9"/>
<dbReference type="HOGENOM" id="CLU_2984591_0_0_1"/>
<accession>A0A0D0C6X9</accession>
<name>A0A0D0C6X9_9AGAM</name>
<protein>
    <submittedName>
        <fullName evidence="1">Uncharacterized protein</fullName>
    </submittedName>
</protein>
<dbReference type="Proteomes" id="UP000054538">
    <property type="component" value="Unassembled WGS sequence"/>
</dbReference>
<keyword evidence="2" id="KW-1185">Reference proteome</keyword>
<organism evidence="1 2">
    <name type="scientific">Paxillus rubicundulus Ve08.2h10</name>
    <dbReference type="NCBI Taxonomy" id="930991"/>
    <lineage>
        <taxon>Eukaryota</taxon>
        <taxon>Fungi</taxon>
        <taxon>Dikarya</taxon>
        <taxon>Basidiomycota</taxon>
        <taxon>Agaricomycotina</taxon>
        <taxon>Agaricomycetes</taxon>
        <taxon>Agaricomycetidae</taxon>
        <taxon>Boletales</taxon>
        <taxon>Paxilineae</taxon>
        <taxon>Paxillaceae</taxon>
        <taxon>Paxillus</taxon>
    </lineage>
</organism>
<evidence type="ECO:0000313" key="2">
    <source>
        <dbReference type="Proteomes" id="UP000054538"/>
    </source>
</evidence>
<gene>
    <name evidence="1" type="ORF">PAXRUDRAFT_771730</name>
</gene>